<dbReference type="EnsemblPlants" id="OGLUM01G35800.1">
    <property type="protein sequence ID" value="OGLUM01G35800.1"/>
    <property type="gene ID" value="OGLUM01G35800"/>
</dbReference>
<accession>A0A0D9YF86</accession>
<reference evidence="2" key="2">
    <citation type="submission" date="2015-04" db="UniProtKB">
        <authorList>
            <consortium name="EnsemblPlants"/>
        </authorList>
    </citation>
    <scope>IDENTIFICATION</scope>
</reference>
<keyword evidence="3" id="KW-1185">Reference proteome</keyword>
<dbReference type="Gramene" id="OGLUM01G35800.1">
    <property type="protein sequence ID" value="OGLUM01G35800.1"/>
    <property type="gene ID" value="OGLUM01G35800"/>
</dbReference>
<dbReference type="HOGENOM" id="CLU_1663554_0_0_1"/>
<evidence type="ECO:0000256" key="1">
    <source>
        <dbReference type="SAM" id="MobiDB-lite"/>
    </source>
</evidence>
<evidence type="ECO:0000313" key="3">
    <source>
        <dbReference type="Proteomes" id="UP000026961"/>
    </source>
</evidence>
<protein>
    <recommendedName>
        <fullName evidence="4">DUF834 domain-containing protein</fullName>
    </recommendedName>
</protein>
<reference evidence="2" key="3">
    <citation type="submission" date="2018-05" db="EMBL/GenBank/DDBJ databases">
        <title>OgluRS3 (Oryza glumaepatula Reference Sequence Version 3).</title>
        <authorList>
            <person name="Zhang J."/>
            <person name="Kudrna D."/>
            <person name="Lee S."/>
            <person name="Talag J."/>
            <person name="Welchert J."/>
            <person name="Wing R.A."/>
        </authorList>
    </citation>
    <scope>NUCLEOTIDE SEQUENCE [LARGE SCALE GENOMIC DNA]</scope>
</reference>
<reference evidence="2" key="1">
    <citation type="submission" date="2013-08" db="EMBL/GenBank/DDBJ databases">
        <title>Oryza genome evolution.</title>
        <authorList>
            <person name="Wing R.A."/>
            <person name="Panaud O."/>
            <person name="Oliveira A.C."/>
        </authorList>
    </citation>
    <scope>NUCLEOTIDE SEQUENCE</scope>
</reference>
<feature type="region of interest" description="Disordered" evidence="1">
    <location>
        <begin position="52"/>
        <end position="109"/>
    </location>
</feature>
<dbReference type="AlphaFoldDB" id="A0A0D9YF86"/>
<sequence length="169" mass="17372">MAPGDGALERMVRWERRRASSAARATEGVSMGAGEGKVGGADLAAGGNEVGSVDSVQERGRIDLSHCGGGGGARSPSPLRWMTMAVPSSSPYPPSDGGDDNGSFLPSPYLRLSQAADAAPLSSGDLAGDDRRPLAWGLWGHRTGPCPLWRCSPLSGSVGRWKQGSVGGR</sequence>
<name>A0A0D9YF86_9ORYZ</name>
<organism evidence="2">
    <name type="scientific">Oryza glumipatula</name>
    <dbReference type="NCBI Taxonomy" id="40148"/>
    <lineage>
        <taxon>Eukaryota</taxon>
        <taxon>Viridiplantae</taxon>
        <taxon>Streptophyta</taxon>
        <taxon>Embryophyta</taxon>
        <taxon>Tracheophyta</taxon>
        <taxon>Spermatophyta</taxon>
        <taxon>Magnoliopsida</taxon>
        <taxon>Liliopsida</taxon>
        <taxon>Poales</taxon>
        <taxon>Poaceae</taxon>
        <taxon>BOP clade</taxon>
        <taxon>Oryzoideae</taxon>
        <taxon>Oryzeae</taxon>
        <taxon>Oryzinae</taxon>
        <taxon>Oryza</taxon>
    </lineage>
</organism>
<evidence type="ECO:0008006" key="4">
    <source>
        <dbReference type="Google" id="ProtNLM"/>
    </source>
</evidence>
<evidence type="ECO:0000313" key="2">
    <source>
        <dbReference type="EnsemblPlants" id="OGLUM01G35800.1"/>
    </source>
</evidence>
<dbReference type="Proteomes" id="UP000026961">
    <property type="component" value="Chromosome 1"/>
</dbReference>
<proteinExistence type="predicted"/>